<organism evidence="1 2">
    <name type="scientific">Streptomyces brasiliscabiei</name>
    <dbReference type="NCBI Taxonomy" id="2736302"/>
    <lineage>
        <taxon>Bacteria</taxon>
        <taxon>Bacillati</taxon>
        <taxon>Actinomycetota</taxon>
        <taxon>Actinomycetes</taxon>
        <taxon>Kitasatosporales</taxon>
        <taxon>Streptomycetaceae</taxon>
        <taxon>Streptomyces</taxon>
    </lineage>
</organism>
<gene>
    <name evidence="1" type="ORF">WB403_12495</name>
</gene>
<dbReference type="RefSeq" id="WP_336558287.1">
    <property type="nucleotide sequence ID" value="NZ_JBBAYL010000004.1"/>
</dbReference>
<comment type="caution">
    <text evidence="1">The sequence shown here is derived from an EMBL/GenBank/DDBJ whole genome shotgun (WGS) entry which is preliminary data.</text>
</comment>
<dbReference type="EMBL" id="JBBAYM010000007">
    <property type="protein sequence ID" value="MEI5609988.1"/>
    <property type="molecule type" value="Genomic_DNA"/>
</dbReference>
<name>A0ABU8G9V7_9ACTN</name>
<evidence type="ECO:0008006" key="3">
    <source>
        <dbReference type="Google" id="ProtNLM"/>
    </source>
</evidence>
<evidence type="ECO:0000313" key="1">
    <source>
        <dbReference type="EMBL" id="MEI5609988.1"/>
    </source>
</evidence>
<dbReference type="Proteomes" id="UP001365781">
    <property type="component" value="Unassembled WGS sequence"/>
</dbReference>
<evidence type="ECO:0000313" key="2">
    <source>
        <dbReference type="Proteomes" id="UP001365781"/>
    </source>
</evidence>
<proteinExistence type="predicted"/>
<keyword evidence="2" id="KW-1185">Reference proteome</keyword>
<accession>A0ABU8G9V7</accession>
<reference evidence="1 2" key="1">
    <citation type="submission" date="2024-03" db="EMBL/GenBank/DDBJ databases">
        <title>First Report of Pectobacterium brasiliscabiei causing potato scab in china.</title>
        <authorList>
            <person name="Handique U."/>
        </authorList>
    </citation>
    <scope>NUCLEOTIDE SEQUENCE [LARGE SCALE GENOMIC DNA]</scope>
    <source>
        <strain evidence="1 2">ZRIMU1503</strain>
    </source>
</reference>
<protein>
    <recommendedName>
        <fullName evidence="3">AbiTii domain-containing protein</fullName>
    </recommendedName>
</protein>
<sequence length="116" mass="12755">MSTPIEELRAAAARLRDNRNCDGHRVDCNSRELLEMIRVLLRAREPLAAWLEHEITRYDPAADIQVTDRSHEIALTVARAINGAAEPGPGGDGRIADRLSGSSLYEQLRRAAGEAP</sequence>